<organism evidence="5 6">
    <name type="scientific">Phascolomyces articulosus</name>
    <dbReference type="NCBI Taxonomy" id="60185"/>
    <lineage>
        <taxon>Eukaryota</taxon>
        <taxon>Fungi</taxon>
        <taxon>Fungi incertae sedis</taxon>
        <taxon>Mucoromycota</taxon>
        <taxon>Mucoromycotina</taxon>
        <taxon>Mucoromycetes</taxon>
        <taxon>Mucorales</taxon>
        <taxon>Lichtheimiaceae</taxon>
        <taxon>Phascolomyces</taxon>
    </lineage>
</organism>
<dbReference type="InterPro" id="IPR050327">
    <property type="entry name" value="Proton-linked_MCT"/>
</dbReference>
<feature type="domain" description="Major facilitator superfamily (MFS) profile" evidence="4">
    <location>
        <begin position="1"/>
        <end position="376"/>
    </location>
</feature>
<feature type="transmembrane region" description="Helical" evidence="3">
    <location>
        <begin position="81"/>
        <end position="105"/>
    </location>
</feature>
<gene>
    <name evidence="5" type="ORF">BDA99DRAFT_447484</name>
</gene>
<evidence type="ECO:0000256" key="1">
    <source>
        <dbReference type="ARBA" id="ARBA00004141"/>
    </source>
</evidence>
<comment type="similarity">
    <text evidence="2">Belongs to the major facilitator superfamily. Monocarboxylate porter (TC 2.A.1.13) family.</text>
</comment>
<dbReference type="Pfam" id="PF07690">
    <property type="entry name" value="MFS_1"/>
    <property type="match status" value="1"/>
</dbReference>
<feature type="transmembrane region" description="Helical" evidence="3">
    <location>
        <begin position="117"/>
        <end position="140"/>
    </location>
</feature>
<dbReference type="GO" id="GO:0016020">
    <property type="term" value="C:membrane"/>
    <property type="evidence" value="ECO:0007669"/>
    <property type="project" value="UniProtKB-SubCell"/>
</dbReference>
<sequence length="383" mass="42340">LVCLIIGVLQDYYEQNMFGSSREISMNLSFVGTLIQVMEGFMMPFSQILEVSIGLRPALIVSSTFFLVGLISASFCTEIWQLYLSLGLCVGIGCSIMLSVSLRIIPQWFDMKRSKANAVAFSGSVVSGLITPFMMTSINYSLGIAWTYRILAFIFVGFDIVICYVMREFDSTKKRERSTKNILPSFDFSLIRNKNNIIWVISCIPQAAVNALPYIFIPVYATYIGLTPMQGSTAVAILSGVNIFGRLGAGYVADKIGNMNTYIICNFLSCVSALLIWTFAYNYAILLVFAIFYGLFGNAYHALLGPATARVVGIEKLPSANTFISIVTSPAYFGPSIASSIAITSTRHPFLTYKLFLGLPLFFSVVVMIFLKFRMTSSVFSKI</sequence>
<dbReference type="PANTHER" id="PTHR11360:SF284">
    <property type="entry name" value="EG:103B4.3 PROTEIN-RELATED"/>
    <property type="match status" value="1"/>
</dbReference>
<evidence type="ECO:0000256" key="2">
    <source>
        <dbReference type="ARBA" id="ARBA00006727"/>
    </source>
</evidence>
<dbReference type="PROSITE" id="PS50850">
    <property type="entry name" value="MFS"/>
    <property type="match status" value="1"/>
</dbReference>
<feature type="transmembrane region" description="Helical" evidence="3">
    <location>
        <begin position="197"/>
        <end position="217"/>
    </location>
</feature>
<evidence type="ECO:0000313" key="5">
    <source>
        <dbReference type="EMBL" id="KAI9246057.1"/>
    </source>
</evidence>
<feature type="non-terminal residue" evidence="5">
    <location>
        <position position="383"/>
    </location>
</feature>
<protein>
    <submittedName>
        <fullName evidence="5">Major facilitator superfamily domain-containing protein</fullName>
    </submittedName>
</protein>
<dbReference type="PANTHER" id="PTHR11360">
    <property type="entry name" value="MONOCARBOXYLATE TRANSPORTER"/>
    <property type="match status" value="1"/>
</dbReference>
<comment type="caution">
    <text evidence="5">The sequence shown here is derived from an EMBL/GenBank/DDBJ whole genome shotgun (WGS) entry which is preliminary data.</text>
</comment>
<dbReference type="InterPro" id="IPR011701">
    <property type="entry name" value="MFS"/>
</dbReference>
<dbReference type="EMBL" id="JAIXMP010000048">
    <property type="protein sequence ID" value="KAI9246057.1"/>
    <property type="molecule type" value="Genomic_DNA"/>
</dbReference>
<feature type="transmembrane region" description="Helical" evidence="3">
    <location>
        <begin position="355"/>
        <end position="373"/>
    </location>
</feature>
<feature type="transmembrane region" description="Helical" evidence="3">
    <location>
        <begin position="57"/>
        <end position="75"/>
    </location>
</feature>
<feature type="transmembrane region" description="Helical" evidence="3">
    <location>
        <begin position="146"/>
        <end position="166"/>
    </location>
</feature>
<evidence type="ECO:0000313" key="6">
    <source>
        <dbReference type="Proteomes" id="UP001209540"/>
    </source>
</evidence>
<dbReference type="InterPro" id="IPR036259">
    <property type="entry name" value="MFS_trans_sf"/>
</dbReference>
<reference evidence="5" key="1">
    <citation type="journal article" date="2022" name="IScience">
        <title>Evolution of zygomycete secretomes and the origins of terrestrial fungal ecologies.</title>
        <authorList>
            <person name="Chang Y."/>
            <person name="Wang Y."/>
            <person name="Mondo S."/>
            <person name="Ahrendt S."/>
            <person name="Andreopoulos W."/>
            <person name="Barry K."/>
            <person name="Beard J."/>
            <person name="Benny G.L."/>
            <person name="Blankenship S."/>
            <person name="Bonito G."/>
            <person name="Cuomo C."/>
            <person name="Desiro A."/>
            <person name="Gervers K.A."/>
            <person name="Hundley H."/>
            <person name="Kuo A."/>
            <person name="LaButti K."/>
            <person name="Lang B.F."/>
            <person name="Lipzen A."/>
            <person name="O'Donnell K."/>
            <person name="Pangilinan J."/>
            <person name="Reynolds N."/>
            <person name="Sandor L."/>
            <person name="Smith M.E."/>
            <person name="Tsang A."/>
            <person name="Grigoriev I.V."/>
            <person name="Stajich J.E."/>
            <person name="Spatafora J.W."/>
        </authorList>
    </citation>
    <scope>NUCLEOTIDE SEQUENCE</scope>
    <source>
        <strain evidence="5">RSA 2281</strain>
    </source>
</reference>
<dbReference type="Gene3D" id="1.20.1250.20">
    <property type="entry name" value="MFS general substrate transporter like domains"/>
    <property type="match status" value="2"/>
</dbReference>
<feature type="transmembrane region" description="Helical" evidence="3">
    <location>
        <begin position="229"/>
        <end position="247"/>
    </location>
</feature>
<evidence type="ECO:0000259" key="4">
    <source>
        <dbReference type="PROSITE" id="PS50850"/>
    </source>
</evidence>
<proteinExistence type="inferred from homology"/>
<keyword evidence="6" id="KW-1185">Reference proteome</keyword>
<dbReference type="GO" id="GO:0022857">
    <property type="term" value="F:transmembrane transporter activity"/>
    <property type="evidence" value="ECO:0007669"/>
    <property type="project" value="InterPro"/>
</dbReference>
<dbReference type="SUPFAM" id="SSF103473">
    <property type="entry name" value="MFS general substrate transporter"/>
    <property type="match status" value="1"/>
</dbReference>
<dbReference type="Proteomes" id="UP001209540">
    <property type="component" value="Unassembled WGS sequence"/>
</dbReference>
<feature type="transmembrane region" description="Helical" evidence="3">
    <location>
        <begin position="283"/>
        <end position="303"/>
    </location>
</feature>
<dbReference type="InterPro" id="IPR020846">
    <property type="entry name" value="MFS_dom"/>
</dbReference>
<keyword evidence="3" id="KW-0472">Membrane</keyword>
<dbReference type="AlphaFoldDB" id="A0AAD5P9B8"/>
<accession>A0AAD5P9B8</accession>
<feature type="transmembrane region" description="Helical" evidence="3">
    <location>
        <begin position="323"/>
        <end position="343"/>
    </location>
</feature>
<feature type="transmembrane region" description="Helical" evidence="3">
    <location>
        <begin position="259"/>
        <end position="277"/>
    </location>
</feature>
<evidence type="ECO:0000256" key="3">
    <source>
        <dbReference type="SAM" id="Phobius"/>
    </source>
</evidence>
<keyword evidence="3" id="KW-0812">Transmembrane</keyword>
<keyword evidence="3" id="KW-1133">Transmembrane helix</keyword>
<reference evidence="5" key="2">
    <citation type="submission" date="2023-02" db="EMBL/GenBank/DDBJ databases">
        <authorList>
            <consortium name="DOE Joint Genome Institute"/>
            <person name="Mondo S.J."/>
            <person name="Chang Y."/>
            <person name="Wang Y."/>
            <person name="Ahrendt S."/>
            <person name="Andreopoulos W."/>
            <person name="Barry K."/>
            <person name="Beard J."/>
            <person name="Benny G.L."/>
            <person name="Blankenship S."/>
            <person name="Bonito G."/>
            <person name="Cuomo C."/>
            <person name="Desiro A."/>
            <person name="Gervers K.A."/>
            <person name="Hundley H."/>
            <person name="Kuo A."/>
            <person name="LaButti K."/>
            <person name="Lang B.F."/>
            <person name="Lipzen A."/>
            <person name="O'Donnell K."/>
            <person name="Pangilinan J."/>
            <person name="Reynolds N."/>
            <person name="Sandor L."/>
            <person name="Smith M.W."/>
            <person name="Tsang A."/>
            <person name="Grigoriev I.V."/>
            <person name="Stajich J.E."/>
            <person name="Spatafora J.W."/>
        </authorList>
    </citation>
    <scope>NUCLEOTIDE SEQUENCE</scope>
    <source>
        <strain evidence="5">RSA 2281</strain>
    </source>
</reference>
<comment type="subcellular location">
    <subcellularLocation>
        <location evidence="1">Membrane</location>
        <topology evidence="1">Multi-pass membrane protein</topology>
    </subcellularLocation>
</comment>
<name>A0AAD5P9B8_9FUNG</name>